<dbReference type="Gramene" id="Zm00001eb081800_T001">
    <property type="protein sequence ID" value="Zm00001eb081800_P001"/>
    <property type="gene ID" value="Zm00001eb081800"/>
</dbReference>
<name>A0A804MFL4_MAIZE</name>
<reference evidence="2" key="2">
    <citation type="submission" date="2019-07" db="EMBL/GenBank/DDBJ databases">
        <authorList>
            <person name="Seetharam A."/>
            <person name="Woodhouse M."/>
            <person name="Cannon E."/>
        </authorList>
    </citation>
    <scope>NUCLEOTIDE SEQUENCE [LARGE SCALE GENOMIC DNA]</scope>
    <source>
        <strain evidence="2">cv. B73</strain>
    </source>
</reference>
<feature type="compositionally biased region" description="Basic and acidic residues" evidence="1">
    <location>
        <begin position="85"/>
        <end position="100"/>
    </location>
</feature>
<organism evidence="2 3">
    <name type="scientific">Zea mays</name>
    <name type="common">Maize</name>
    <dbReference type="NCBI Taxonomy" id="4577"/>
    <lineage>
        <taxon>Eukaryota</taxon>
        <taxon>Viridiplantae</taxon>
        <taxon>Streptophyta</taxon>
        <taxon>Embryophyta</taxon>
        <taxon>Tracheophyta</taxon>
        <taxon>Spermatophyta</taxon>
        <taxon>Magnoliopsida</taxon>
        <taxon>Liliopsida</taxon>
        <taxon>Poales</taxon>
        <taxon>Poaceae</taxon>
        <taxon>PACMAD clade</taxon>
        <taxon>Panicoideae</taxon>
        <taxon>Andropogonodae</taxon>
        <taxon>Andropogoneae</taxon>
        <taxon>Tripsacinae</taxon>
        <taxon>Zea</taxon>
    </lineage>
</organism>
<dbReference type="AlphaFoldDB" id="A0A804MFL4"/>
<evidence type="ECO:0000256" key="1">
    <source>
        <dbReference type="SAM" id="MobiDB-lite"/>
    </source>
</evidence>
<proteinExistence type="predicted"/>
<evidence type="ECO:0000313" key="3">
    <source>
        <dbReference type="Proteomes" id="UP000007305"/>
    </source>
</evidence>
<evidence type="ECO:0000313" key="2">
    <source>
        <dbReference type="EnsemblPlants" id="Zm00001eb081800_P001"/>
    </source>
</evidence>
<dbReference type="EnsemblPlants" id="Zm00001eb081800_T001">
    <property type="protein sequence ID" value="Zm00001eb081800_P001"/>
    <property type="gene ID" value="Zm00001eb081800"/>
</dbReference>
<accession>A0A804MFL4</accession>
<dbReference type="InParanoid" id="A0A804MFL4"/>
<feature type="region of interest" description="Disordered" evidence="1">
    <location>
        <begin position="46"/>
        <end position="71"/>
    </location>
</feature>
<reference evidence="3" key="1">
    <citation type="submission" date="2015-12" db="EMBL/GenBank/DDBJ databases">
        <title>Update maize B73 reference genome by single molecule sequencing technologies.</title>
        <authorList>
            <consortium name="Maize Genome Sequencing Project"/>
            <person name="Ware D."/>
        </authorList>
    </citation>
    <scope>NUCLEOTIDE SEQUENCE [LARGE SCALE GENOMIC DNA]</scope>
    <source>
        <strain evidence="3">cv. B73</strain>
    </source>
</reference>
<keyword evidence="3" id="KW-1185">Reference proteome</keyword>
<protein>
    <submittedName>
        <fullName evidence="2">Uncharacterized protein</fullName>
    </submittedName>
</protein>
<reference evidence="2" key="3">
    <citation type="submission" date="2021-05" db="UniProtKB">
        <authorList>
            <consortium name="EnsemblPlants"/>
        </authorList>
    </citation>
    <scope>IDENTIFICATION</scope>
    <source>
        <strain evidence="2">cv. B73</strain>
    </source>
</reference>
<feature type="region of interest" description="Disordered" evidence="1">
    <location>
        <begin position="85"/>
        <end position="106"/>
    </location>
</feature>
<dbReference type="Proteomes" id="UP000007305">
    <property type="component" value="Chromosome 2"/>
</dbReference>
<sequence>MILLHLEDSLPYVCSATAIFTSVILAEIVVSSLLPHTNADQFLPTAAAPSSSRQRRPVSGNSSGTSGLRAPWPWEGILAAAMGEEKRGMAPQQRTKESPSRGEMAWGKRRERAGAAIYRAKLWTCQTAPTGGRCCSDDLGRRVSAFFAWNRILVAAQNIFLDLYSTIIVKDLESYRSTKIGLSLG</sequence>